<accession>X1QZI1</accession>
<feature type="domain" description="Thiolase N-terminal" evidence="1">
    <location>
        <begin position="8"/>
        <end position="211"/>
    </location>
</feature>
<sequence>MRQIREAVIVDYLRTPFSRSRPREPERDVFNSLRMDDAAAMLIKELVKRTKIKPEEINDVLTGTAMPLLEQWLYGGRSIVFLAELPVNVPAQGIDRQCASSMSTIHQGAMEIMLGYSDIVISCGIEHMTHIPALGGGDPSQVPVKPNTRLITDEAYKKYDFMTAANMGLTAEKLLAQTDFTREDMDKWSLRSHQMAAKALQEGFFKGEIMP</sequence>
<organism evidence="2">
    <name type="scientific">marine sediment metagenome</name>
    <dbReference type="NCBI Taxonomy" id="412755"/>
    <lineage>
        <taxon>unclassified sequences</taxon>
        <taxon>metagenomes</taxon>
        <taxon>ecological metagenomes</taxon>
    </lineage>
</organism>
<dbReference type="InterPro" id="IPR020616">
    <property type="entry name" value="Thiolase_N"/>
</dbReference>
<name>X1QZI1_9ZZZZ</name>
<dbReference type="EMBL" id="BARV01037224">
    <property type="protein sequence ID" value="GAI48699.1"/>
    <property type="molecule type" value="Genomic_DNA"/>
</dbReference>
<comment type="caution">
    <text evidence="2">The sequence shown here is derived from an EMBL/GenBank/DDBJ whole genome shotgun (WGS) entry which is preliminary data.</text>
</comment>
<feature type="non-terminal residue" evidence="2">
    <location>
        <position position="211"/>
    </location>
</feature>
<dbReference type="PANTHER" id="PTHR43365:SF1">
    <property type="entry name" value="ACETYL-COA C-ACYLTRANSFERASE"/>
    <property type="match status" value="1"/>
</dbReference>
<protein>
    <recommendedName>
        <fullName evidence="1">Thiolase N-terminal domain-containing protein</fullName>
    </recommendedName>
</protein>
<dbReference type="SUPFAM" id="SSF53901">
    <property type="entry name" value="Thiolase-like"/>
    <property type="match status" value="1"/>
</dbReference>
<dbReference type="GO" id="GO:0016747">
    <property type="term" value="F:acyltransferase activity, transferring groups other than amino-acyl groups"/>
    <property type="evidence" value="ECO:0007669"/>
    <property type="project" value="InterPro"/>
</dbReference>
<gene>
    <name evidence="2" type="ORF">S06H3_57645</name>
</gene>
<dbReference type="InterPro" id="IPR016039">
    <property type="entry name" value="Thiolase-like"/>
</dbReference>
<evidence type="ECO:0000313" key="2">
    <source>
        <dbReference type="EMBL" id="GAI48699.1"/>
    </source>
</evidence>
<dbReference type="AlphaFoldDB" id="X1QZI1"/>
<proteinExistence type="predicted"/>
<dbReference type="PANTHER" id="PTHR43365">
    <property type="entry name" value="BLR7806 PROTEIN"/>
    <property type="match status" value="1"/>
</dbReference>
<reference evidence="2" key="1">
    <citation type="journal article" date="2014" name="Front. Microbiol.">
        <title>High frequency of phylogenetically diverse reductive dehalogenase-homologous genes in deep subseafloor sedimentary metagenomes.</title>
        <authorList>
            <person name="Kawai M."/>
            <person name="Futagami T."/>
            <person name="Toyoda A."/>
            <person name="Takaki Y."/>
            <person name="Nishi S."/>
            <person name="Hori S."/>
            <person name="Arai W."/>
            <person name="Tsubouchi T."/>
            <person name="Morono Y."/>
            <person name="Uchiyama I."/>
            <person name="Ito T."/>
            <person name="Fujiyama A."/>
            <person name="Inagaki F."/>
            <person name="Takami H."/>
        </authorList>
    </citation>
    <scope>NUCLEOTIDE SEQUENCE</scope>
    <source>
        <strain evidence="2">Expedition CK06-06</strain>
    </source>
</reference>
<dbReference type="Gene3D" id="3.40.47.10">
    <property type="match status" value="1"/>
</dbReference>
<evidence type="ECO:0000259" key="1">
    <source>
        <dbReference type="Pfam" id="PF00108"/>
    </source>
</evidence>
<dbReference type="Pfam" id="PF00108">
    <property type="entry name" value="Thiolase_N"/>
    <property type="match status" value="1"/>
</dbReference>